<reference evidence="1 2" key="1">
    <citation type="journal article" date="2023" name="Sci. Data">
        <title>Genome assembly of the Korean intertidal mud-creeper Batillaria attramentaria.</title>
        <authorList>
            <person name="Patra A.K."/>
            <person name="Ho P.T."/>
            <person name="Jun S."/>
            <person name="Lee S.J."/>
            <person name="Kim Y."/>
            <person name="Won Y.J."/>
        </authorList>
    </citation>
    <scope>NUCLEOTIDE SEQUENCE [LARGE SCALE GENOMIC DNA]</scope>
    <source>
        <strain evidence="1">Wonlab-2016</strain>
    </source>
</reference>
<evidence type="ECO:0000313" key="2">
    <source>
        <dbReference type="Proteomes" id="UP001519460"/>
    </source>
</evidence>
<proteinExistence type="predicted"/>
<protein>
    <submittedName>
        <fullName evidence="1">Uncharacterized protein</fullName>
    </submittedName>
</protein>
<comment type="caution">
    <text evidence="1">The sequence shown here is derived from an EMBL/GenBank/DDBJ whole genome shotgun (WGS) entry which is preliminary data.</text>
</comment>
<accession>A0ABD0KQJ5</accession>
<name>A0ABD0KQJ5_9CAEN</name>
<organism evidence="1 2">
    <name type="scientific">Batillaria attramentaria</name>
    <dbReference type="NCBI Taxonomy" id="370345"/>
    <lineage>
        <taxon>Eukaryota</taxon>
        <taxon>Metazoa</taxon>
        <taxon>Spiralia</taxon>
        <taxon>Lophotrochozoa</taxon>
        <taxon>Mollusca</taxon>
        <taxon>Gastropoda</taxon>
        <taxon>Caenogastropoda</taxon>
        <taxon>Sorbeoconcha</taxon>
        <taxon>Cerithioidea</taxon>
        <taxon>Batillariidae</taxon>
        <taxon>Batillaria</taxon>
    </lineage>
</organism>
<sequence length="63" mass="7023">MGVPTECTQTTERTARLSPEMLFIACRACATLLAREVYWGTVNRKAEPARTTRDKLVSASFDT</sequence>
<feature type="non-terminal residue" evidence="1">
    <location>
        <position position="63"/>
    </location>
</feature>
<gene>
    <name evidence="1" type="ORF">BaRGS_00019368</name>
</gene>
<dbReference type="EMBL" id="JACVVK020000138">
    <property type="protein sequence ID" value="KAK7489424.1"/>
    <property type="molecule type" value="Genomic_DNA"/>
</dbReference>
<dbReference type="Proteomes" id="UP001519460">
    <property type="component" value="Unassembled WGS sequence"/>
</dbReference>
<evidence type="ECO:0000313" key="1">
    <source>
        <dbReference type="EMBL" id="KAK7489424.1"/>
    </source>
</evidence>
<dbReference type="AlphaFoldDB" id="A0ABD0KQJ5"/>
<keyword evidence="2" id="KW-1185">Reference proteome</keyword>